<reference evidence="1" key="1">
    <citation type="journal article" date="2020" name="J. ISSAAS">
        <title>Lactobacilli and other gastrointestinal microbiota of Peromyscus leucopus, reservoir host for agents of Lyme disease and other zoonoses in North America.</title>
        <authorList>
            <person name="Milovic A."/>
            <person name="Bassam K."/>
            <person name="Shao H."/>
            <person name="Chatzistamou I."/>
            <person name="Tufts D.M."/>
            <person name="Diuk-Wasser M."/>
            <person name="Barbour A.G."/>
        </authorList>
    </citation>
    <scope>NUCLEOTIDE SEQUENCE</scope>
    <source>
        <strain evidence="1">LL50</strain>
    </source>
</reference>
<organism evidence="1">
    <name type="scientific">uncultured Spirochaetaceae bacterium</name>
    <dbReference type="NCBI Taxonomy" id="201186"/>
    <lineage>
        <taxon>Bacteria</taxon>
        <taxon>Pseudomonadati</taxon>
        <taxon>Spirochaetota</taxon>
        <taxon>Spirochaetia</taxon>
        <taxon>Spirochaetales</taxon>
        <taxon>Spirochaetaceae</taxon>
        <taxon>environmental samples</taxon>
    </lineage>
</organism>
<dbReference type="AlphaFoldDB" id="A0A650EPC5"/>
<dbReference type="EMBL" id="MN577574">
    <property type="protein sequence ID" value="QGT51426.1"/>
    <property type="molecule type" value="Genomic_DNA"/>
</dbReference>
<accession>A0A650EPC5</accession>
<name>A0A650EPC5_9SPIO</name>
<sequence>MNFMTIDELQSYIEQKREFDFSYDGKKFLITYGNDGKQFIQLGQEFSAGQKFYSFREFLAHAKVGNHFVREYIRSL</sequence>
<gene>
    <name evidence="1" type="ORF">Unknown280_1180</name>
</gene>
<protein>
    <submittedName>
        <fullName evidence="1">Uncharacterized protein</fullName>
    </submittedName>
</protein>
<proteinExistence type="predicted"/>
<evidence type="ECO:0000313" key="1">
    <source>
        <dbReference type="EMBL" id="QGT51426.1"/>
    </source>
</evidence>